<comment type="caution">
    <text evidence="2">The sequence shown here is derived from an EMBL/GenBank/DDBJ whole genome shotgun (WGS) entry which is preliminary data.</text>
</comment>
<feature type="transmembrane region" description="Helical" evidence="1">
    <location>
        <begin position="75"/>
        <end position="96"/>
    </location>
</feature>
<keyword evidence="1" id="KW-1133">Transmembrane helix</keyword>
<evidence type="ECO:0000313" key="3">
    <source>
        <dbReference type="Proteomes" id="UP001595456"/>
    </source>
</evidence>
<dbReference type="InterPro" id="IPR021836">
    <property type="entry name" value="DUF3429"/>
</dbReference>
<keyword evidence="1" id="KW-0472">Membrane</keyword>
<name>A0ABV7E4J5_9SPHN</name>
<keyword evidence="3" id="KW-1185">Reference proteome</keyword>
<evidence type="ECO:0000313" key="2">
    <source>
        <dbReference type="EMBL" id="MFC3096809.1"/>
    </source>
</evidence>
<gene>
    <name evidence="2" type="ORF">ACFODU_03195</name>
</gene>
<dbReference type="Pfam" id="PF11911">
    <property type="entry name" value="DUF3429"/>
    <property type="match status" value="1"/>
</dbReference>
<dbReference type="RefSeq" id="WP_336925705.1">
    <property type="nucleotide sequence ID" value="NZ_JBANRO010000005.1"/>
</dbReference>
<reference evidence="3" key="1">
    <citation type="journal article" date="2019" name="Int. J. Syst. Evol. Microbiol.">
        <title>The Global Catalogue of Microorganisms (GCM) 10K type strain sequencing project: providing services to taxonomists for standard genome sequencing and annotation.</title>
        <authorList>
            <consortium name="The Broad Institute Genomics Platform"/>
            <consortium name="The Broad Institute Genome Sequencing Center for Infectious Disease"/>
            <person name="Wu L."/>
            <person name="Ma J."/>
        </authorList>
    </citation>
    <scope>NUCLEOTIDE SEQUENCE [LARGE SCALE GENOMIC DNA]</scope>
    <source>
        <strain evidence="3">KCTC 52607</strain>
    </source>
</reference>
<sequence length="152" mass="16342">MLLSRVPPFPRWLGLAGLLPQAACLLAVWSGVGEWRWTALAAAWAYAALIFSFLGGMWWGIAAARVNDGKGVPGWLWLAAVAPSLIALASFMPWVLGYPWPAPSLAVLTLLLLASPLVDARIGDLVPQWWLRMRLALSLGLGTITLLLAMAA</sequence>
<accession>A0ABV7E4J5</accession>
<organism evidence="2 3">
    <name type="scientific">Alteraurantiacibacter palmitatis</name>
    <dbReference type="NCBI Taxonomy" id="2054628"/>
    <lineage>
        <taxon>Bacteria</taxon>
        <taxon>Pseudomonadati</taxon>
        <taxon>Pseudomonadota</taxon>
        <taxon>Alphaproteobacteria</taxon>
        <taxon>Sphingomonadales</taxon>
        <taxon>Erythrobacteraceae</taxon>
        <taxon>Alteraurantiacibacter</taxon>
    </lineage>
</organism>
<feature type="transmembrane region" description="Helical" evidence="1">
    <location>
        <begin position="12"/>
        <end position="32"/>
    </location>
</feature>
<keyword evidence="1" id="KW-0812">Transmembrane</keyword>
<protein>
    <submittedName>
        <fullName evidence="2">DUF3429 domain-containing protein</fullName>
    </submittedName>
</protein>
<dbReference type="EMBL" id="JBHRST010000004">
    <property type="protein sequence ID" value="MFC3096809.1"/>
    <property type="molecule type" value="Genomic_DNA"/>
</dbReference>
<evidence type="ECO:0000256" key="1">
    <source>
        <dbReference type="SAM" id="Phobius"/>
    </source>
</evidence>
<dbReference type="Proteomes" id="UP001595456">
    <property type="component" value="Unassembled WGS sequence"/>
</dbReference>
<feature type="transmembrane region" description="Helical" evidence="1">
    <location>
        <begin position="134"/>
        <end position="151"/>
    </location>
</feature>
<feature type="transmembrane region" description="Helical" evidence="1">
    <location>
        <begin position="44"/>
        <end position="63"/>
    </location>
</feature>
<proteinExistence type="predicted"/>